<evidence type="ECO:0000313" key="1">
    <source>
        <dbReference type="EMBL" id="KAJ1931138.1"/>
    </source>
</evidence>
<dbReference type="EMBL" id="JANBPW010006152">
    <property type="protein sequence ID" value="KAJ1931138.1"/>
    <property type="molecule type" value="Genomic_DNA"/>
</dbReference>
<comment type="caution">
    <text evidence="1">The sequence shown here is derived from an EMBL/GenBank/DDBJ whole genome shotgun (WGS) entry which is preliminary data.</text>
</comment>
<proteinExistence type="predicted"/>
<dbReference type="Proteomes" id="UP001150603">
    <property type="component" value="Unassembled WGS sequence"/>
</dbReference>
<gene>
    <name evidence="1" type="ORF">FBU59_006818</name>
</gene>
<sequence>MYKVSRPDEVKYTAAAEAGEDAEGYMIIGDYSIVKELGKGSYGTVYLVKHRTTGKEYAMKEYLKAALRKRVQADIMKKARGGGPMIRGRGRGGLFAMRQAILDQQKDEQLDPFSLIRMELAIWKKLQHQNLVRLYEVLNDREQD</sequence>
<keyword evidence="2" id="KW-1185">Reference proteome</keyword>
<organism evidence="1 2">
    <name type="scientific">Linderina macrospora</name>
    <dbReference type="NCBI Taxonomy" id="4868"/>
    <lineage>
        <taxon>Eukaryota</taxon>
        <taxon>Fungi</taxon>
        <taxon>Fungi incertae sedis</taxon>
        <taxon>Zoopagomycota</taxon>
        <taxon>Kickxellomycotina</taxon>
        <taxon>Kickxellomycetes</taxon>
        <taxon>Kickxellales</taxon>
        <taxon>Kickxellaceae</taxon>
        <taxon>Linderina</taxon>
    </lineage>
</organism>
<feature type="non-terminal residue" evidence="1">
    <location>
        <position position="144"/>
    </location>
</feature>
<reference evidence="1" key="1">
    <citation type="submission" date="2022-07" db="EMBL/GenBank/DDBJ databases">
        <title>Phylogenomic reconstructions and comparative analyses of Kickxellomycotina fungi.</title>
        <authorList>
            <person name="Reynolds N.K."/>
            <person name="Stajich J.E."/>
            <person name="Barry K."/>
            <person name="Grigoriev I.V."/>
            <person name="Crous P."/>
            <person name="Smith M.E."/>
        </authorList>
    </citation>
    <scope>NUCLEOTIDE SEQUENCE</scope>
    <source>
        <strain evidence="1">NRRL 5244</strain>
    </source>
</reference>
<evidence type="ECO:0000313" key="2">
    <source>
        <dbReference type="Proteomes" id="UP001150603"/>
    </source>
</evidence>
<accession>A0ACC1IYY4</accession>
<name>A0ACC1IYY4_9FUNG</name>
<protein>
    <submittedName>
        <fullName evidence="1">Uncharacterized protein</fullName>
    </submittedName>
</protein>